<dbReference type="EnsemblPlants" id="TuG1812G0600001247.01.T01">
    <property type="protein sequence ID" value="TuG1812G0600001247.01.T01"/>
    <property type="gene ID" value="TuG1812G0600001247.01"/>
</dbReference>
<dbReference type="Pfam" id="PF24289">
    <property type="entry name" value="DUF7477"/>
    <property type="match status" value="1"/>
</dbReference>
<protein>
    <recommendedName>
        <fullName evidence="1">DUF7477 domain-containing protein</fullName>
    </recommendedName>
</protein>
<organism evidence="2 3">
    <name type="scientific">Triticum urartu</name>
    <name type="common">Red wild einkorn</name>
    <name type="synonym">Crithodium urartu</name>
    <dbReference type="NCBI Taxonomy" id="4572"/>
    <lineage>
        <taxon>Eukaryota</taxon>
        <taxon>Viridiplantae</taxon>
        <taxon>Streptophyta</taxon>
        <taxon>Embryophyta</taxon>
        <taxon>Tracheophyta</taxon>
        <taxon>Spermatophyta</taxon>
        <taxon>Magnoliopsida</taxon>
        <taxon>Liliopsida</taxon>
        <taxon>Poales</taxon>
        <taxon>Poaceae</taxon>
        <taxon>BOP clade</taxon>
        <taxon>Pooideae</taxon>
        <taxon>Triticodae</taxon>
        <taxon>Triticeae</taxon>
        <taxon>Triticinae</taxon>
        <taxon>Triticum</taxon>
    </lineage>
</organism>
<reference evidence="3" key="1">
    <citation type="journal article" date="2013" name="Nature">
        <title>Draft genome of the wheat A-genome progenitor Triticum urartu.</title>
        <authorList>
            <person name="Ling H.Q."/>
            <person name="Zhao S."/>
            <person name="Liu D."/>
            <person name="Wang J."/>
            <person name="Sun H."/>
            <person name="Zhang C."/>
            <person name="Fan H."/>
            <person name="Li D."/>
            <person name="Dong L."/>
            <person name="Tao Y."/>
            <person name="Gao C."/>
            <person name="Wu H."/>
            <person name="Li Y."/>
            <person name="Cui Y."/>
            <person name="Guo X."/>
            <person name="Zheng S."/>
            <person name="Wang B."/>
            <person name="Yu K."/>
            <person name="Liang Q."/>
            <person name="Yang W."/>
            <person name="Lou X."/>
            <person name="Chen J."/>
            <person name="Feng M."/>
            <person name="Jian J."/>
            <person name="Zhang X."/>
            <person name="Luo G."/>
            <person name="Jiang Y."/>
            <person name="Liu J."/>
            <person name="Wang Z."/>
            <person name="Sha Y."/>
            <person name="Zhang B."/>
            <person name="Wu H."/>
            <person name="Tang D."/>
            <person name="Shen Q."/>
            <person name="Xue P."/>
            <person name="Zou S."/>
            <person name="Wang X."/>
            <person name="Liu X."/>
            <person name="Wang F."/>
            <person name="Yang Y."/>
            <person name="An X."/>
            <person name="Dong Z."/>
            <person name="Zhang K."/>
            <person name="Zhang X."/>
            <person name="Luo M.C."/>
            <person name="Dvorak J."/>
            <person name="Tong Y."/>
            <person name="Wang J."/>
            <person name="Yang H."/>
            <person name="Li Z."/>
            <person name="Wang D."/>
            <person name="Zhang A."/>
            <person name="Wang J."/>
        </authorList>
    </citation>
    <scope>NUCLEOTIDE SEQUENCE</scope>
    <source>
        <strain evidence="3">cv. G1812</strain>
    </source>
</reference>
<evidence type="ECO:0000313" key="3">
    <source>
        <dbReference type="Proteomes" id="UP000015106"/>
    </source>
</evidence>
<dbReference type="Proteomes" id="UP000015106">
    <property type="component" value="Chromosome 6"/>
</dbReference>
<feature type="domain" description="DUF7477" evidence="1">
    <location>
        <begin position="48"/>
        <end position="99"/>
    </location>
</feature>
<keyword evidence="3" id="KW-1185">Reference proteome</keyword>
<dbReference type="InterPro" id="IPR055900">
    <property type="entry name" value="DUF7477"/>
</dbReference>
<dbReference type="AlphaFoldDB" id="A0A8R7QNR8"/>
<evidence type="ECO:0000313" key="2">
    <source>
        <dbReference type="EnsemblPlants" id="TuG1812G0600001247.01.T01"/>
    </source>
</evidence>
<reference evidence="2" key="3">
    <citation type="submission" date="2022-06" db="UniProtKB">
        <authorList>
            <consortium name="EnsemblPlants"/>
        </authorList>
    </citation>
    <scope>IDENTIFICATION</scope>
</reference>
<name>A0A8R7QNR8_TRIUA</name>
<dbReference type="Gramene" id="TuG1812G0600001247.01.T01">
    <property type="protein sequence ID" value="TuG1812G0600001247.01.T01"/>
    <property type="gene ID" value="TuG1812G0600001247.01"/>
</dbReference>
<proteinExistence type="predicted"/>
<reference evidence="2" key="2">
    <citation type="submission" date="2018-03" db="EMBL/GenBank/DDBJ databases">
        <title>The Triticum urartu genome reveals the dynamic nature of wheat genome evolution.</title>
        <authorList>
            <person name="Ling H."/>
            <person name="Ma B."/>
            <person name="Shi X."/>
            <person name="Liu H."/>
            <person name="Dong L."/>
            <person name="Sun H."/>
            <person name="Cao Y."/>
            <person name="Gao Q."/>
            <person name="Zheng S."/>
            <person name="Li Y."/>
            <person name="Yu Y."/>
            <person name="Du H."/>
            <person name="Qi M."/>
            <person name="Li Y."/>
            <person name="Yu H."/>
            <person name="Cui Y."/>
            <person name="Wang N."/>
            <person name="Chen C."/>
            <person name="Wu H."/>
            <person name="Zhao Y."/>
            <person name="Zhang J."/>
            <person name="Li Y."/>
            <person name="Zhou W."/>
            <person name="Zhang B."/>
            <person name="Hu W."/>
            <person name="Eijk M."/>
            <person name="Tang J."/>
            <person name="Witsenboer H."/>
            <person name="Zhao S."/>
            <person name="Li Z."/>
            <person name="Zhang A."/>
            <person name="Wang D."/>
            <person name="Liang C."/>
        </authorList>
    </citation>
    <scope>NUCLEOTIDE SEQUENCE [LARGE SCALE GENOMIC DNA]</scope>
    <source>
        <strain evidence="2">cv. G1812</strain>
    </source>
</reference>
<accession>A0A8R7QNR8</accession>
<evidence type="ECO:0000259" key="1">
    <source>
        <dbReference type="Pfam" id="PF24289"/>
    </source>
</evidence>
<sequence>MLVCILTWEEMEVGESISSNTKDFNYHGVFKSKLNSSLRPPTLARIPGTLYAQQSYKVNDAFPSKWIYKKLIEGFYATSMVTAGSRLAVFMYRYAIFLDWEANTRMDSL</sequence>